<protein>
    <submittedName>
        <fullName evidence="1">Uncharacterized protein</fullName>
    </submittedName>
</protein>
<accession>A0A6J4TKJ7</accession>
<organism evidence="1">
    <name type="scientific">uncultured Rubrobacteraceae bacterium</name>
    <dbReference type="NCBI Taxonomy" id="349277"/>
    <lineage>
        <taxon>Bacteria</taxon>
        <taxon>Bacillati</taxon>
        <taxon>Actinomycetota</taxon>
        <taxon>Rubrobacteria</taxon>
        <taxon>Rubrobacterales</taxon>
        <taxon>Rubrobacteraceae</taxon>
        <taxon>environmental samples</taxon>
    </lineage>
</organism>
<evidence type="ECO:0000313" key="1">
    <source>
        <dbReference type="EMBL" id="CAA9525617.1"/>
    </source>
</evidence>
<sequence length="38" mass="4256">MPERITILFTNRILLLRGPTVRAIVDNLHVFPRVAAAA</sequence>
<dbReference type="AlphaFoldDB" id="A0A6J4TKJ7"/>
<proteinExistence type="predicted"/>
<name>A0A6J4TKJ7_9ACTN</name>
<reference evidence="1" key="1">
    <citation type="submission" date="2020-02" db="EMBL/GenBank/DDBJ databases">
        <authorList>
            <person name="Meier V. D."/>
        </authorList>
    </citation>
    <scope>NUCLEOTIDE SEQUENCE</scope>
    <source>
        <strain evidence="1">AVDCRST_MAG05</strain>
    </source>
</reference>
<gene>
    <name evidence="1" type="ORF">AVDCRST_MAG05-3941</name>
</gene>
<dbReference type="EMBL" id="CADCVM010000435">
    <property type="protein sequence ID" value="CAA9525617.1"/>
    <property type="molecule type" value="Genomic_DNA"/>
</dbReference>